<evidence type="ECO:0000313" key="2">
    <source>
        <dbReference type="Proteomes" id="UP000541558"/>
    </source>
</evidence>
<sequence length="114" mass="13054">MVMWSLLFRRPWRGVDFTSSFDVLILSVGESGYGKQPLKYTFEEFVSLRSVLEVPFSKEPNFGGRYPPSSKETLDFFEWCLKARIPSVEELGGKVNVTNVNEASKLQGTFMSWD</sequence>
<dbReference type="AlphaFoldDB" id="A0A8H5FEX3"/>
<dbReference type="Gene3D" id="3.40.605.10">
    <property type="entry name" value="Aldehyde Dehydrogenase, Chain A, domain 1"/>
    <property type="match status" value="1"/>
</dbReference>
<name>A0A8H5FEX3_9AGAR</name>
<evidence type="ECO:0000313" key="1">
    <source>
        <dbReference type="EMBL" id="KAF5334259.1"/>
    </source>
</evidence>
<accession>A0A8H5FEX3</accession>
<reference evidence="1 2" key="1">
    <citation type="journal article" date="2020" name="ISME J.">
        <title>Uncovering the hidden diversity of litter-decomposition mechanisms in mushroom-forming fungi.</title>
        <authorList>
            <person name="Floudas D."/>
            <person name="Bentzer J."/>
            <person name="Ahren D."/>
            <person name="Johansson T."/>
            <person name="Persson P."/>
            <person name="Tunlid A."/>
        </authorList>
    </citation>
    <scope>NUCLEOTIDE SEQUENCE [LARGE SCALE GENOMIC DNA]</scope>
    <source>
        <strain evidence="1 2">CBS 175.51</strain>
    </source>
</reference>
<dbReference type="EMBL" id="JAACJK010000073">
    <property type="protein sequence ID" value="KAF5334259.1"/>
    <property type="molecule type" value="Genomic_DNA"/>
</dbReference>
<dbReference type="InterPro" id="IPR016162">
    <property type="entry name" value="Ald_DH_N"/>
</dbReference>
<gene>
    <name evidence="1" type="ORF">D9611_014585</name>
</gene>
<protein>
    <submittedName>
        <fullName evidence="1">Uncharacterized protein</fullName>
    </submittedName>
</protein>
<keyword evidence="2" id="KW-1185">Reference proteome</keyword>
<organism evidence="1 2">
    <name type="scientific">Ephemerocybe angulata</name>
    <dbReference type="NCBI Taxonomy" id="980116"/>
    <lineage>
        <taxon>Eukaryota</taxon>
        <taxon>Fungi</taxon>
        <taxon>Dikarya</taxon>
        <taxon>Basidiomycota</taxon>
        <taxon>Agaricomycotina</taxon>
        <taxon>Agaricomycetes</taxon>
        <taxon>Agaricomycetidae</taxon>
        <taxon>Agaricales</taxon>
        <taxon>Agaricineae</taxon>
        <taxon>Psathyrellaceae</taxon>
        <taxon>Ephemerocybe</taxon>
    </lineage>
</organism>
<comment type="caution">
    <text evidence="1">The sequence shown here is derived from an EMBL/GenBank/DDBJ whole genome shotgun (WGS) entry which is preliminary data.</text>
</comment>
<dbReference type="GO" id="GO:0016491">
    <property type="term" value="F:oxidoreductase activity"/>
    <property type="evidence" value="ECO:0007669"/>
    <property type="project" value="InterPro"/>
</dbReference>
<dbReference type="OrthoDB" id="3027816at2759"/>
<proteinExistence type="predicted"/>
<dbReference type="Proteomes" id="UP000541558">
    <property type="component" value="Unassembled WGS sequence"/>
</dbReference>